<dbReference type="GO" id="GO:0005829">
    <property type="term" value="C:cytosol"/>
    <property type="evidence" value="ECO:0007669"/>
    <property type="project" value="TreeGrafter"/>
</dbReference>
<dbReference type="InterPro" id="IPR020061">
    <property type="entry name" value="Glu_tRNA_lig_a-bdl"/>
</dbReference>
<dbReference type="Gene3D" id="3.90.800.10">
    <property type="entry name" value="Glutamyl-tRNA Synthetase, Domain 3"/>
    <property type="match status" value="1"/>
</dbReference>
<proteinExistence type="inferred from homology"/>
<dbReference type="Pfam" id="PF20974">
    <property type="entry name" value="tRNA-synt_1c_C2"/>
    <property type="match status" value="1"/>
</dbReference>
<dbReference type="EMBL" id="DS989727">
    <property type="protein sequence ID" value="EEA05464.1"/>
    <property type="molecule type" value="Genomic_DNA"/>
</dbReference>
<evidence type="ECO:0000256" key="1">
    <source>
        <dbReference type="ARBA" id="ARBA00004496"/>
    </source>
</evidence>
<dbReference type="InterPro" id="IPR004526">
    <property type="entry name" value="Glu-tRNA-synth_arc/euk"/>
</dbReference>
<evidence type="ECO:0000259" key="15">
    <source>
        <dbReference type="Pfam" id="PF03950"/>
    </source>
</evidence>
<dbReference type="GO" id="GO:0004818">
    <property type="term" value="F:glutamate-tRNA ligase activity"/>
    <property type="evidence" value="ECO:0007669"/>
    <property type="project" value="UniProtKB-EC"/>
</dbReference>
<dbReference type="VEuPathDB" id="CryptoDB:CMU_024700"/>
<keyword evidence="7 13" id="KW-0547">Nucleotide-binding</keyword>
<dbReference type="Gene3D" id="2.40.240.10">
    <property type="entry name" value="Ribosomal Protein L25, Chain P"/>
    <property type="match status" value="1"/>
</dbReference>
<dbReference type="InterPro" id="IPR020058">
    <property type="entry name" value="Glu/Gln-tRNA-synth_Ib_cat-dom"/>
</dbReference>
<dbReference type="InterPro" id="IPR014729">
    <property type="entry name" value="Rossmann-like_a/b/a_fold"/>
</dbReference>
<dbReference type="InterPro" id="IPR011035">
    <property type="entry name" value="Ribosomal_bL25/Gln-tRNA_synth"/>
</dbReference>
<dbReference type="OMA" id="CPVVDSH"/>
<reference evidence="17" key="1">
    <citation type="submission" date="2008-06" db="EMBL/GenBank/DDBJ databases">
        <authorList>
            <person name="Lorenzi H."/>
            <person name="Inman J."/>
            <person name="Miller J."/>
            <person name="Schobel S."/>
            <person name="Amedeo P."/>
            <person name="Caler E.V."/>
            <person name="da Silva J."/>
        </authorList>
    </citation>
    <scope>NUCLEOTIDE SEQUENCE [LARGE SCALE GENOMIC DNA]</scope>
    <source>
        <strain evidence="17">RN66</strain>
    </source>
</reference>
<evidence type="ECO:0000256" key="13">
    <source>
        <dbReference type="RuleBase" id="RU363037"/>
    </source>
</evidence>
<dbReference type="PRINTS" id="PR00987">
    <property type="entry name" value="TRNASYNTHGLU"/>
</dbReference>
<comment type="similarity">
    <text evidence="2">Belongs to the class-I aminoacyl-tRNA synthetase family. Glutamate--tRNA ligase type 2 subfamily.</text>
</comment>
<dbReference type="Pfam" id="PF03950">
    <property type="entry name" value="tRNA-synt_1c_C"/>
    <property type="match status" value="1"/>
</dbReference>
<dbReference type="GeneID" id="6995263"/>
<dbReference type="InterPro" id="IPR050132">
    <property type="entry name" value="Gln/Glu-tRNA_Ligase"/>
</dbReference>
<keyword evidence="9 13" id="KW-0648">Protein biosynthesis</keyword>
<keyword evidence="8 13" id="KW-0067">ATP-binding</keyword>
<evidence type="ECO:0000256" key="4">
    <source>
        <dbReference type="ARBA" id="ARBA00022490"/>
    </source>
</evidence>
<feature type="domain" description="Glutamyl/glutaminyl-tRNA synthetase class Ib anti-codon binding" evidence="15">
    <location>
        <begin position="346"/>
        <end position="423"/>
    </location>
</feature>
<dbReference type="Gene3D" id="1.10.1160.10">
    <property type="entry name" value="Glutamyl-trna Synthetase, Domain 2"/>
    <property type="match status" value="1"/>
</dbReference>
<dbReference type="FunFam" id="3.40.50.620:FF:000070">
    <property type="entry name" value="Bifunctional glutamate/proline--tRNA ligase"/>
    <property type="match status" value="1"/>
</dbReference>
<comment type="catalytic activity">
    <reaction evidence="12">
        <text>tRNA(Glu) + L-glutamate + ATP = L-glutamyl-tRNA(Glu) + AMP + diphosphate</text>
        <dbReference type="Rhea" id="RHEA:23540"/>
        <dbReference type="Rhea" id="RHEA-COMP:9663"/>
        <dbReference type="Rhea" id="RHEA-COMP:9680"/>
        <dbReference type="ChEBI" id="CHEBI:29985"/>
        <dbReference type="ChEBI" id="CHEBI:30616"/>
        <dbReference type="ChEBI" id="CHEBI:33019"/>
        <dbReference type="ChEBI" id="CHEBI:78442"/>
        <dbReference type="ChEBI" id="CHEBI:78520"/>
        <dbReference type="ChEBI" id="CHEBI:456215"/>
        <dbReference type="EC" id="6.1.1.17"/>
    </reaction>
</comment>
<dbReference type="Proteomes" id="UP000001460">
    <property type="component" value="Unassembled WGS sequence"/>
</dbReference>
<feature type="domain" description="tRNA synthetases class I (E and Q) anti-codon binding" evidence="16">
    <location>
        <begin position="447"/>
        <end position="521"/>
    </location>
</feature>
<evidence type="ECO:0000256" key="2">
    <source>
        <dbReference type="ARBA" id="ARBA00008927"/>
    </source>
</evidence>
<dbReference type="GO" id="GO:0005524">
    <property type="term" value="F:ATP binding"/>
    <property type="evidence" value="ECO:0007669"/>
    <property type="project" value="UniProtKB-KW"/>
</dbReference>
<keyword evidence="18" id="KW-1185">Reference proteome</keyword>
<dbReference type="Pfam" id="PF00749">
    <property type="entry name" value="tRNA-synt_1c"/>
    <property type="match status" value="1"/>
</dbReference>
<dbReference type="InterPro" id="IPR000924">
    <property type="entry name" value="Glu/Gln-tRNA-synth"/>
</dbReference>
<evidence type="ECO:0000313" key="18">
    <source>
        <dbReference type="Proteomes" id="UP000001460"/>
    </source>
</evidence>
<evidence type="ECO:0000256" key="3">
    <source>
        <dbReference type="ARBA" id="ARBA00012835"/>
    </source>
</evidence>
<dbReference type="SUPFAM" id="SSF50715">
    <property type="entry name" value="Ribosomal protein L25-like"/>
    <property type="match status" value="1"/>
</dbReference>
<dbReference type="SUPFAM" id="SSF52374">
    <property type="entry name" value="Nucleotidylyl transferase"/>
    <property type="match status" value="1"/>
</dbReference>
<dbReference type="InterPro" id="IPR020059">
    <property type="entry name" value="Glu/Gln-tRNA-synth_Ib_codon-bd"/>
</dbReference>
<evidence type="ECO:0000256" key="9">
    <source>
        <dbReference type="ARBA" id="ARBA00022917"/>
    </source>
</evidence>
<keyword evidence="5" id="KW-0597">Phosphoprotein</keyword>
<dbReference type="FunFam" id="2.40.240.10:FF:000004">
    <property type="entry name" value="Glutamyl-tRNA synthetase, cytoplasmic"/>
    <property type="match status" value="1"/>
</dbReference>
<name>B6AAR2_CRYMR</name>
<keyword evidence="6 13" id="KW-0436">Ligase</keyword>
<sequence length="557" mass="64016">MSSNPVSSLYGDIKDIKINHKKKSGNYEGKLPNAIEGEVVTRFPPEPSGYLHIGHAKAALLNFYYSQKYKGKMLLRFDDTNPALENEEFQNSIMEDLKVLNVSFYSLSFTSDYFDEIMNYCEEMIKMGKAYADNTPVEVMREERGKGIESQNRNNTVEENLKLWDEMISGSEDGLKCCIRAKIDMSCKNKCMRDPVLYRCILLPHHRTGTKYKVYPTYDFACPIVDSIEGVTHALRTNEYSDRIEQYQWVIKALDLRPVNIYEFSRLNFVYTILSKRKLSWIVNSGLVDGWDDPRFPTVRGILRRGLTPQALLKFVIEQGPSKNSNLMEWDKLWTINKQIIDPIIPRFFCVGQDAVVFNLSNGPELPVINERDLHQKNKDLGKGPITMYKSILVDRDDASLFTDNEEITLMKWGNAIVTNLNNLNSSLGKIDGKLNLQGDFRSTKKKIHWLANLPTNLVKCILREFDHLIIKKKPEDGDNIEDLVNRNSMFETHAYCDPLVKNLKLGDKLQLERRGYFIIDKPFDVNKPDKAIILIKIPDGRSKPSSNISTKVNSQK</sequence>
<evidence type="ECO:0000256" key="11">
    <source>
        <dbReference type="ARBA" id="ARBA00030865"/>
    </source>
</evidence>
<dbReference type="NCBIfam" id="TIGR00463">
    <property type="entry name" value="gltX_arch"/>
    <property type="match status" value="1"/>
</dbReference>
<dbReference type="STRING" id="441375.B6AAR2"/>
<evidence type="ECO:0000256" key="8">
    <source>
        <dbReference type="ARBA" id="ARBA00022840"/>
    </source>
</evidence>
<dbReference type="PANTHER" id="PTHR43097">
    <property type="entry name" value="GLUTAMINE-TRNA LIGASE"/>
    <property type="match status" value="1"/>
</dbReference>
<dbReference type="FunFam" id="1.10.1160.10:FF:000001">
    <property type="entry name" value="Glutamine--tRNA ligase"/>
    <property type="match status" value="1"/>
</dbReference>
<gene>
    <name evidence="17" type="ORF">CMU_024700</name>
</gene>
<evidence type="ECO:0000256" key="10">
    <source>
        <dbReference type="ARBA" id="ARBA00023146"/>
    </source>
</evidence>
<dbReference type="HAMAP" id="MF_02076">
    <property type="entry name" value="Glu_tRNA_synth_type2"/>
    <property type="match status" value="1"/>
</dbReference>
<dbReference type="FunFam" id="3.90.800.10:FF:000001">
    <property type="entry name" value="Glutamine--tRNA ligase"/>
    <property type="match status" value="1"/>
</dbReference>
<dbReference type="GO" id="GO:0010494">
    <property type="term" value="C:cytoplasmic stress granule"/>
    <property type="evidence" value="ECO:0007669"/>
    <property type="project" value="UniProtKB-ARBA"/>
</dbReference>
<evidence type="ECO:0000256" key="7">
    <source>
        <dbReference type="ARBA" id="ARBA00022741"/>
    </source>
</evidence>
<evidence type="ECO:0000256" key="6">
    <source>
        <dbReference type="ARBA" id="ARBA00022598"/>
    </source>
</evidence>
<evidence type="ECO:0000259" key="16">
    <source>
        <dbReference type="Pfam" id="PF20974"/>
    </source>
</evidence>
<evidence type="ECO:0000313" key="17">
    <source>
        <dbReference type="EMBL" id="EEA05464.1"/>
    </source>
</evidence>
<dbReference type="OrthoDB" id="10250478at2759"/>
<comment type="subcellular location">
    <subcellularLocation>
        <location evidence="1">Cytoplasm</location>
    </subcellularLocation>
</comment>
<protein>
    <recommendedName>
        <fullName evidence="3">glutamate--tRNA ligase</fullName>
        <ecNumber evidence="3">6.1.1.17</ecNumber>
    </recommendedName>
    <alternativeName>
        <fullName evidence="11">Glutamyl-tRNA synthetase</fullName>
    </alternativeName>
</protein>
<evidence type="ECO:0000256" key="5">
    <source>
        <dbReference type="ARBA" id="ARBA00022553"/>
    </source>
</evidence>
<dbReference type="AlphaFoldDB" id="B6AAR2"/>
<dbReference type="CDD" id="cd00807">
    <property type="entry name" value="GlnRS_core"/>
    <property type="match status" value="1"/>
</dbReference>
<organism evidence="17 18">
    <name type="scientific">Cryptosporidium muris (strain RN66)</name>
    <dbReference type="NCBI Taxonomy" id="441375"/>
    <lineage>
        <taxon>Eukaryota</taxon>
        <taxon>Sar</taxon>
        <taxon>Alveolata</taxon>
        <taxon>Apicomplexa</taxon>
        <taxon>Conoidasida</taxon>
        <taxon>Coccidia</taxon>
        <taxon>Eucoccidiorida</taxon>
        <taxon>Eimeriorina</taxon>
        <taxon>Cryptosporidiidae</taxon>
        <taxon>Cryptosporidium</taxon>
    </lineage>
</organism>
<evidence type="ECO:0000259" key="14">
    <source>
        <dbReference type="Pfam" id="PF00749"/>
    </source>
</evidence>
<dbReference type="Gene3D" id="3.40.50.620">
    <property type="entry name" value="HUPs"/>
    <property type="match status" value="1"/>
</dbReference>
<dbReference type="GO" id="GO:0017102">
    <property type="term" value="C:methionyl glutamyl tRNA synthetase complex"/>
    <property type="evidence" value="ECO:0007669"/>
    <property type="project" value="TreeGrafter"/>
</dbReference>
<dbReference type="GO" id="GO:0006424">
    <property type="term" value="P:glutamyl-tRNA aminoacylation"/>
    <property type="evidence" value="ECO:0007669"/>
    <property type="project" value="InterPro"/>
</dbReference>
<accession>B6AAR2</accession>
<dbReference type="InterPro" id="IPR001412">
    <property type="entry name" value="aa-tRNA-synth_I_CS"/>
</dbReference>
<evidence type="ECO:0000256" key="12">
    <source>
        <dbReference type="ARBA" id="ARBA00048351"/>
    </source>
</evidence>
<dbReference type="EC" id="6.1.1.17" evidence="3"/>
<dbReference type="InterPro" id="IPR049437">
    <property type="entry name" value="tRNA-synt_1c_C2"/>
</dbReference>
<feature type="domain" description="Glutamyl/glutaminyl-tRNA synthetase class Ib catalytic" evidence="14">
    <location>
        <begin position="38"/>
        <end position="342"/>
    </location>
</feature>
<dbReference type="PROSITE" id="PS00178">
    <property type="entry name" value="AA_TRNA_LIGASE_I"/>
    <property type="match status" value="1"/>
</dbReference>
<dbReference type="RefSeq" id="XP_002139813.1">
    <property type="nucleotide sequence ID" value="XM_002139777.1"/>
</dbReference>
<dbReference type="eggNOG" id="KOG1147">
    <property type="taxonomic scope" value="Eukaryota"/>
</dbReference>
<keyword evidence="4" id="KW-0963">Cytoplasm</keyword>
<dbReference type="PANTHER" id="PTHR43097:SF5">
    <property type="entry name" value="GLUTAMATE--TRNA LIGASE"/>
    <property type="match status" value="1"/>
</dbReference>
<dbReference type="InterPro" id="IPR020056">
    <property type="entry name" value="Rbsml_bL25/Gln-tRNA_synth_N"/>
</dbReference>
<keyword evidence="10 13" id="KW-0030">Aminoacyl-tRNA synthetase</keyword>